<dbReference type="InterPro" id="IPR038158">
    <property type="entry name" value="H-NOX_domain_sf"/>
</dbReference>
<gene>
    <name evidence="2" type="ORF">MTR66_04940</name>
</gene>
<dbReference type="Gene3D" id="3.90.1520.10">
    <property type="entry name" value="H-NOX domain"/>
    <property type="match status" value="1"/>
</dbReference>
<accession>A0ABT0BM78</accession>
<comment type="caution">
    <text evidence="2">The sequence shown here is derived from an EMBL/GenBank/DDBJ whole genome shotgun (WGS) entry which is preliminary data.</text>
</comment>
<dbReference type="InterPro" id="IPR024096">
    <property type="entry name" value="NO_sig/Golgi_transp_ligand-bd"/>
</dbReference>
<dbReference type="Pfam" id="PF07700">
    <property type="entry name" value="HNOB"/>
    <property type="match status" value="1"/>
</dbReference>
<feature type="domain" description="Heme NO-binding" evidence="1">
    <location>
        <begin position="2"/>
        <end position="161"/>
    </location>
</feature>
<dbReference type="EMBL" id="JALHLG010000005">
    <property type="protein sequence ID" value="MCJ2186160.1"/>
    <property type="molecule type" value="Genomic_DNA"/>
</dbReference>
<dbReference type="Proteomes" id="UP001202281">
    <property type="component" value="Unassembled WGS sequence"/>
</dbReference>
<dbReference type="InterPro" id="IPR011644">
    <property type="entry name" value="Heme_NO-bd"/>
</dbReference>
<reference evidence="2 3" key="1">
    <citation type="submission" date="2022-04" db="EMBL/GenBank/DDBJ databases">
        <title>Identification of a novel bacterium isolated from mangrove sediments.</title>
        <authorList>
            <person name="Pan X."/>
        </authorList>
    </citation>
    <scope>NUCLEOTIDE SEQUENCE [LARGE SCALE GENOMIC DNA]</scope>
    <source>
        <strain evidence="2 3">B2638</strain>
    </source>
</reference>
<organism evidence="2 3">
    <name type="scientific">Novosphingobium beihaiensis</name>
    <dbReference type="NCBI Taxonomy" id="2930389"/>
    <lineage>
        <taxon>Bacteria</taxon>
        <taxon>Pseudomonadati</taxon>
        <taxon>Pseudomonadota</taxon>
        <taxon>Alphaproteobacteria</taxon>
        <taxon>Sphingomonadales</taxon>
        <taxon>Sphingomonadaceae</taxon>
        <taxon>Novosphingobium</taxon>
    </lineage>
</organism>
<keyword evidence="3" id="KW-1185">Reference proteome</keyword>
<proteinExistence type="predicted"/>
<name>A0ABT0BM78_9SPHN</name>
<evidence type="ECO:0000259" key="1">
    <source>
        <dbReference type="Pfam" id="PF07700"/>
    </source>
</evidence>
<evidence type="ECO:0000313" key="3">
    <source>
        <dbReference type="Proteomes" id="UP001202281"/>
    </source>
</evidence>
<dbReference type="SUPFAM" id="SSF111126">
    <property type="entry name" value="Ligand-binding domain in the NO signalling and Golgi transport"/>
    <property type="match status" value="1"/>
</dbReference>
<evidence type="ECO:0000313" key="2">
    <source>
        <dbReference type="EMBL" id="MCJ2186160.1"/>
    </source>
</evidence>
<sequence>MKGIVFTEFLEHVESAFGVDVLEDMIERSEVPSGGAYTSVGTYDHAEMGALIAALSSLTQTPAADLVHRFGISLGTGFSGKFESFFQEKANLFDFLESVESHIHVEVKKLYPDAELPSLVMVERSPEAARLRYRSPRNLDELAAGLIVSSAAYYNDSVTVTREPGEDTDGPFVDIVVIRQPQN</sequence>
<dbReference type="RefSeq" id="WP_243918403.1">
    <property type="nucleotide sequence ID" value="NZ_JALHLG010000005.1"/>
</dbReference>
<protein>
    <submittedName>
        <fullName evidence="2">Heme NO-binding domain-containing protein</fullName>
    </submittedName>
</protein>